<evidence type="ECO:0000259" key="2">
    <source>
        <dbReference type="Pfam" id="PF13538"/>
    </source>
</evidence>
<dbReference type="Gene3D" id="3.40.50.300">
    <property type="entry name" value="P-loop containing nucleotide triphosphate hydrolases"/>
    <property type="match status" value="2"/>
</dbReference>
<accession>A0A502F2R7</accession>
<dbReference type="SUPFAM" id="SSF52540">
    <property type="entry name" value="P-loop containing nucleoside triphosphate hydrolases"/>
    <property type="match status" value="1"/>
</dbReference>
<dbReference type="Proteomes" id="UP000319700">
    <property type="component" value="Unassembled WGS sequence"/>
</dbReference>
<dbReference type="EMBL" id="RCZH01000002">
    <property type="protein sequence ID" value="TPG44505.1"/>
    <property type="molecule type" value="Genomic_DNA"/>
</dbReference>
<dbReference type="Pfam" id="PF13538">
    <property type="entry name" value="UvrD_C_2"/>
    <property type="match status" value="1"/>
</dbReference>
<keyword evidence="3" id="KW-0547">Nucleotide-binding</keyword>
<dbReference type="GO" id="GO:0005524">
    <property type="term" value="F:ATP binding"/>
    <property type="evidence" value="ECO:0007669"/>
    <property type="project" value="InterPro"/>
</dbReference>
<dbReference type="RefSeq" id="WP_140503691.1">
    <property type="nucleotide sequence ID" value="NZ_RCZH01000002.1"/>
</dbReference>
<dbReference type="AlphaFoldDB" id="A0A502F2R7"/>
<keyword evidence="4" id="KW-1185">Reference proteome</keyword>
<organism evidence="3 4">
    <name type="scientific">Flavobacterium pectinovorum</name>
    <dbReference type="NCBI Taxonomy" id="29533"/>
    <lineage>
        <taxon>Bacteria</taxon>
        <taxon>Pseudomonadati</taxon>
        <taxon>Bacteroidota</taxon>
        <taxon>Flavobacteriia</taxon>
        <taxon>Flavobacteriales</taxon>
        <taxon>Flavobacteriaceae</taxon>
        <taxon>Flavobacterium</taxon>
    </lineage>
</organism>
<name>A0A502F2R7_9FLAO</name>
<protein>
    <recommendedName>
        <fullName evidence="1">DNA 3'-5' helicase II</fullName>
    </recommendedName>
</protein>
<gene>
    <name evidence="3" type="ORF">EAH81_03245</name>
</gene>
<evidence type="ECO:0000313" key="4">
    <source>
        <dbReference type="Proteomes" id="UP000319700"/>
    </source>
</evidence>
<sequence length="698" mass="79327">MVDIKHGQSSKAPASTERLEAFFKSQTDLEGKLYIGYPILYTGGESITLDALWISNEYGIIAFDLVEGAQVEDRSEYRDELYSKLYSLLHQYKQLNSGRNLLVNIEVITYAPACSNVDFELTATDNESLSRTIKERDNWENSELVTSVISVLQSIVKIKTNSDRRYVKQENSRGAIIKLLEETIANLDSQQESAIIEYKGGIQRIRGVAGSGKTIVLALKAAYLHATNSELDIVVTFNTRALKNQFIDLIELFCIQKTGRKPNFAKIRIMQAWGSPSSPGVYYEFCTTNGVVYHDYRSTSDKEHPFDAACKASFGAVKQKKNIKELYDVMLVDEAQDLSENFLNMAYTMLRKDAKGKKNLIYAYDELQKLSVGYSLRSPKSMFGVDDMNDIILKKCYRNSRPLLTTAHALGFGIYRDKGLVQFFDQPELWEDLGYHTQSGSLKKGKHVVLSRKDEATHKFIEESVAIEDLIIFSSFDSKRKQAERVAEDIIKNLTKDELLYNDIIVINPIALTTKSEVSIIREILFKKGYKSHITGASNSDIFFETNSIAFTGINRAKGNEVPMVYIINADECYSHPILVDRDLQRRRNILFTAMTRSKAWVRVYGCGARMDALIGEYEKVKSESFVLDFVYPSQQEIDNMNTIRRDITEDELVSHKKEVELLELLPSILQKIQNGETSIDDYPSDMQSILKMLSSNR</sequence>
<dbReference type="PANTHER" id="PTHR11070">
    <property type="entry name" value="UVRD / RECB / PCRA DNA HELICASE FAMILY MEMBER"/>
    <property type="match status" value="1"/>
</dbReference>
<comment type="caution">
    <text evidence="3">The sequence shown here is derived from an EMBL/GenBank/DDBJ whole genome shotgun (WGS) entry which is preliminary data.</text>
</comment>
<keyword evidence="3" id="KW-0378">Hydrolase</keyword>
<evidence type="ECO:0000256" key="1">
    <source>
        <dbReference type="ARBA" id="ARBA00034923"/>
    </source>
</evidence>
<dbReference type="InterPro" id="IPR027417">
    <property type="entry name" value="P-loop_NTPase"/>
</dbReference>
<keyword evidence="3" id="KW-0347">Helicase</keyword>
<dbReference type="GO" id="GO:0000725">
    <property type="term" value="P:recombinational repair"/>
    <property type="evidence" value="ECO:0007669"/>
    <property type="project" value="TreeGrafter"/>
</dbReference>
<dbReference type="PANTHER" id="PTHR11070:SF2">
    <property type="entry name" value="ATP-DEPENDENT DNA HELICASE SRS2"/>
    <property type="match status" value="1"/>
</dbReference>
<dbReference type="InterPro" id="IPR027785">
    <property type="entry name" value="UvrD-like_helicase_C"/>
</dbReference>
<reference evidence="3 4" key="1">
    <citation type="journal article" date="2019" name="Environ. Microbiol.">
        <title>Species interactions and distinct microbial communities in high Arctic permafrost affected cryosols are associated with the CH4 and CO2 gas fluxes.</title>
        <authorList>
            <person name="Altshuler I."/>
            <person name="Hamel J."/>
            <person name="Turney S."/>
            <person name="Magnuson E."/>
            <person name="Levesque R."/>
            <person name="Greer C."/>
            <person name="Whyte L.G."/>
        </authorList>
    </citation>
    <scope>NUCLEOTIDE SEQUENCE [LARGE SCALE GENOMIC DNA]</scope>
    <source>
        <strain evidence="3 4">42</strain>
    </source>
</reference>
<dbReference type="GO" id="GO:0043138">
    <property type="term" value="F:3'-5' DNA helicase activity"/>
    <property type="evidence" value="ECO:0007669"/>
    <property type="project" value="TreeGrafter"/>
</dbReference>
<dbReference type="InterPro" id="IPR000212">
    <property type="entry name" value="DNA_helicase_UvrD/REP"/>
</dbReference>
<feature type="domain" description="UvrD-like helicase C-terminal" evidence="2">
    <location>
        <begin position="554"/>
        <end position="605"/>
    </location>
</feature>
<proteinExistence type="predicted"/>
<dbReference type="GO" id="GO:0003677">
    <property type="term" value="F:DNA binding"/>
    <property type="evidence" value="ECO:0007669"/>
    <property type="project" value="InterPro"/>
</dbReference>
<evidence type="ECO:0000313" key="3">
    <source>
        <dbReference type="EMBL" id="TPG44505.1"/>
    </source>
</evidence>
<keyword evidence="3" id="KW-0067">ATP-binding</keyword>
<dbReference type="OrthoDB" id="9787585at2"/>